<evidence type="ECO:0000256" key="1">
    <source>
        <dbReference type="ARBA" id="ARBA00004406"/>
    </source>
</evidence>
<dbReference type="OrthoDB" id="18982at2759"/>
<dbReference type="Proteomes" id="UP000440578">
    <property type="component" value="Unassembled WGS sequence"/>
</dbReference>
<evidence type="ECO:0000313" key="13">
    <source>
        <dbReference type="EMBL" id="KAF0312785.1"/>
    </source>
</evidence>
<dbReference type="EMBL" id="VIIS01000136">
    <property type="protein sequence ID" value="KAF0312785.1"/>
    <property type="molecule type" value="Genomic_DNA"/>
</dbReference>
<comment type="catalytic activity">
    <reaction evidence="10">
        <text>a 1,2-diacyl-sn-glycero-3-phospho-L-serine(in) = a 1,2-diacyl-sn-glycero-3-phospho-L-serine(out)</text>
        <dbReference type="Rhea" id="RHEA:38663"/>
        <dbReference type="ChEBI" id="CHEBI:57262"/>
    </reaction>
</comment>
<keyword evidence="9" id="KW-0472">Membrane</keyword>
<feature type="region of interest" description="Disordered" evidence="12">
    <location>
        <begin position="510"/>
        <end position="537"/>
    </location>
</feature>
<evidence type="ECO:0000256" key="8">
    <source>
        <dbReference type="ARBA" id="ARBA00023055"/>
    </source>
</evidence>
<keyword evidence="6" id="KW-0256">Endoplasmic reticulum</keyword>
<feature type="compositionally biased region" description="Pro residues" evidence="12">
    <location>
        <begin position="197"/>
        <end position="206"/>
    </location>
</feature>
<keyword evidence="7" id="KW-0072">Autophagy</keyword>
<evidence type="ECO:0000256" key="3">
    <source>
        <dbReference type="ARBA" id="ARBA00009714"/>
    </source>
</evidence>
<accession>A0A6A4X0Q8</accession>
<dbReference type="InterPro" id="IPR026849">
    <property type="entry name" value="ATG2"/>
</dbReference>
<organism evidence="13 14">
    <name type="scientific">Amphibalanus amphitrite</name>
    <name type="common">Striped barnacle</name>
    <name type="synonym">Balanus amphitrite</name>
    <dbReference type="NCBI Taxonomy" id="1232801"/>
    <lineage>
        <taxon>Eukaryota</taxon>
        <taxon>Metazoa</taxon>
        <taxon>Ecdysozoa</taxon>
        <taxon>Arthropoda</taxon>
        <taxon>Crustacea</taxon>
        <taxon>Multicrustacea</taxon>
        <taxon>Cirripedia</taxon>
        <taxon>Thoracica</taxon>
        <taxon>Thoracicalcarea</taxon>
        <taxon>Balanomorpha</taxon>
        <taxon>Balanoidea</taxon>
        <taxon>Balanidae</taxon>
        <taxon>Amphibalaninae</taxon>
        <taxon>Amphibalanus</taxon>
    </lineage>
</organism>
<feature type="compositionally biased region" description="Pro residues" evidence="12">
    <location>
        <begin position="132"/>
        <end position="144"/>
    </location>
</feature>
<reference evidence="13 14" key="1">
    <citation type="submission" date="2019-07" db="EMBL/GenBank/DDBJ databases">
        <title>Draft genome assembly of a fouling barnacle, Amphibalanus amphitrite (Darwin, 1854): The first reference genome for Thecostraca.</title>
        <authorList>
            <person name="Kim W."/>
        </authorList>
    </citation>
    <scope>NUCLEOTIDE SEQUENCE [LARGE SCALE GENOMIC DNA]</scope>
    <source>
        <strain evidence="13">SNU_AA5</strain>
        <tissue evidence="13">Soma without cirri and trophi</tissue>
    </source>
</reference>
<dbReference type="GO" id="GO:0061723">
    <property type="term" value="P:glycophagy"/>
    <property type="evidence" value="ECO:0007669"/>
    <property type="project" value="TreeGrafter"/>
</dbReference>
<evidence type="ECO:0000256" key="12">
    <source>
        <dbReference type="SAM" id="MobiDB-lite"/>
    </source>
</evidence>
<feature type="region of interest" description="Disordered" evidence="12">
    <location>
        <begin position="126"/>
        <end position="152"/>
    </location>
</feature>
<evidence type="ECO:0000256" key="10">
    <source>
        <dbReference type="ARBA" id="ARBA00024479"/>
    </source>
</evidence>
<keyword evidence="5" id="KW-0813">Transport</keyword>
<comment type="subcellular location">
    <subcellularLocation>
        <location evidence="1">Endoplasmic reticulum membrane</location>
        <topology evidence="1">Peripheral membrane protein</topology>
    </subcellularLocation>
    <subcellularLocation>
        <location evidence="2">Preautophagosomal structure membrane</location>
        <topology evidence="2">Peripheral membrane protein</topology>
    </subcellularLocation>
</comment>
<evidence type="ECO:0000256" key="6">
    <source>
        <dbReference type="ARBA" id="ARBA00022824"/>
    </source>
</evidence>
<dbReference type="PANTHER" id="PTHR13190">
    <property type="entry name" value="AUTOPHAGY-RELATED 2, ISOFORM A"/>
    <property type="match status" value="1"/>
</dbReference>
<dbReference type="GO" id="GO:0061709">
    <property type="term" value="P:reticulophagy"/>
    <property type="evidence" value="ECO:0007669"/>
    <property type="project" value="TreeGrafter"/>
</dbReference>
<comment type="caution">
    <text evidence="13">The sequence shown here is derived from an EMBL/GenBank/DDBJ whole genome shotgun (WGS) entry which is preliminary data.</text>
</comment>
<dbReference type="GO" id="GO:0005789">
    <property type="term" value="C:endoplasmic reticulum membrane"/>
    <property type="evidence" value="ECO:0007669"/>
    <property type="project" value="UniProtKB-SubCell"/>
</dbReference>
<feature type="compositionally biased region" description="Basic residues" evidence="12">
    <location>
        <begin position="701"/>
        <end position="713"/>
    </location>
</feature>
<feature type="compositionally biased region" description="Acidic residues" evidence="12">
    <location>
        <begin position="514"/>
        <end position="527"/>
    </location>
</feature>
<gene>
    <name evidence="13" type="primary">atg2a_0</name>
    <name evidence="13" type="ORF">FJT64_016542</name>
</gene>
<keyword evidence="14" id="KW-1185">Reference proteome</keyword>
<dbReference type="GO" id="GO:0061908">
    <property type="term" value="C:phagophore"/>
    <property type="evidence" value="ECO:0007669"/>
    <property type="project" value="TreeGrafter"/>
</dbReference>
<evidence type="ECO:0000256" key="11">
    <source>
        <dbReference type="ARBA" id="ARBA00024615"/>
    </source>
</evidence>
<dbReference type="GO" id="GO:0034727">
    <property type="term" value="P:piecemeal microautophagy of the nucleus"/>
    <property type="evidence" value="ECO:0007669"/>
    <property type="project" value="TreeGrafter"/>
</dbReference>
<feature type="region of interest" description="Disordered" evidence="12">
    <location>
        <begin position="693"/>
        <end position="719"/>
    </location>
</feature>
<comment type="similarity">
    <text evidence="3">Belongs to the ATG2 family.</text>
</comment>
<evidence type="ECO:0000256" key="4">
    <source>
        <dbReference type="ARBA" id="ARBA00018070"/>
    </source>
</evidence>
<evidence type="ECO:0000256" key="9">
    <source>
        <dbReference type="ARBA" id="ARBA00023136"/>
    </source>
</evidence>
<dbReference type="GO" id="GO:0006869">
    <property type="term" value="P:lipid transport"/>
    <property type="evidence" value="ECO:0007669"/>
    <property type="project" value="UniProtKB-KW"/>
</dbReference>
<evidence type="ECO:0000256" key="7">
    <source>
        <dbReference type="ARBA" id="ARBA00023006"/>
    </source>
</evidence>
<comment type="catalytic activity">
    <reaction evidence="11">
        <text>a 1,2-diacyl-sn-glycero-3-phosphoethanolamine(in) = a 1,2-diacyl-sn-glycero-3-phosphoethanolamine(out)</text>
        <dbReference type="Rhea" id="RHEA:38895"/>
        <dbReference type="ChEBI" id="CHEBI:64612"/>
    </reaction>
</comment>
<proteinExistence type="inferred from homology"/>
<dbReference type="Pfam" id="PF13329">
    <property type="entry name" value="ATG2_CAD"/>
    <property type="match status" value="1"/>
</dbReference>
<dbReference type="GO" id="GO:0032266">
    <property type="term" value="F:phosphatidylinositol-3-phosphate binding"/>
    <property type="evidence" value="ECO:0007669"/>
    <property type="project" value="TreeGrafter"/>
</dbReference>
<dbReference type="GO" id="GO:0000422">
    <property type="term" value="P:autophagy of mitochondrion"/>
    <property type="evidence" value="ECO:0007669"/>
    <property type="project" value="TreeGrafter"/>
</dbReference>
<keyword evidence="8" id="KW-0445">Lipid transport</keyword>
<evidence type="ECO:0000313" key="14">
    <source>
        <dbReference type="Proteomes" id="UP000440578"/>
    </source>
</evidence>
<dbReference type="PANTHER" id="PTHR13190:SF1">
    <property type="entry name" value="AUTOPHAGY-RELATED 2, ISOFORM A"/>
    <property type="match status" value="1"/>
</dbReference>
<dbReference type="AlphaFoldDB" id="A0A6A4X0Q8"/>
<protein>
    <recommendedName>
        <fullName evidence="4">Autophagy-related protein 2</fullName>
    </recommendedName>
</protein>
<evidence type="ECO:0000256" key="2">
    <source>
        <dbReference type="ARBA" id="ARBA00004623"/>
    </source>
</evidence>
<dbReference type="GO" id="GO:0043495">
    <property type="term" value="F:protein-membrane adaptor activity"/>
    <property type="evidence" value="ECO:0007669"/>
    <property type="project" value="TreeGrafter"/>
</dbReference>
<dbReference type="GO" id="GO:0034045">
    <property type="term" value="C:phagophore assembly site membrane"/>
    <property type="evidence" value="ECO:0007669"/>
    <property type="project" value="UniProtKB-SubCell"/>
</dbReference>
<sequence length="808" mass="87900">MILTCLSLRFGRPLSLPYQYLLSVDSFTLSSHLAAATGTTVLRFILEDAALYVADRSGGALADILAQYVCVVEAGLLELSVRKSDAPVGGQPLFDFRCSNNSVQVRTCADSLRALVQLVTYLAAGEGDQSEPAPPPPPPPPTPRVQPRQAAGEGAGLADLMEDAMQEASPPRPATAPASQGPVEVFFFPNEPHVSPGSPPPPPPQPATDEPPSTVMATMAEALADIEDEFDDVDESFCLLDDDPGSGIRSRSGEPQVRVLTTEPIRIVDNFLPTTLSRADVLRAPAHLAAPLRRCTLQQMSVSWSLYGGHDLASTTASRQARKLFPRQVRFGTLTPPDGAPPPSPTVAARLRGGPGRLPRTMMELRLNKVRCQAEEYPENTEEARRFVLAVQDVEMLDRIATSDINKFLYQYSSESCPRQAHSNMILLKALSRRPDPAVDTEECDVRLSLCPIRLNVDQDALFFLRDFFKEVAGDVAGGSGSGGPVPAGSDAPVLSITQQDAPFDLADDRADAEGEDDDDDEGEDEDRTAATGRPLGGRRHAEDVLQVLIRIDYQGKRVDIGQFGPVIGLIIGLGQLSCSEIRLKRISHKSGLLGLDRLVQHALNEWLTDIRRNQLPSVLGGIGPMHSFVQLFQGIRDLVWMPIEQYQKDGRIYKGLQRGANSFTTSTAMAFLELTNRLVGYVQGASEFTYDMLSPGPSMRQKRRQKRSRRRTSNLPQDLREGVTNAYELVKEGLGETAQTLARVAAEEHDQKGVSGAVGGVLRQIPPTMVKPILLASEATSNVLGGMRNQLAPDARREAIDKWKATE</sequence>
<dbReference type="GO" id="GO:0000045">
    <property type="term" value="P:autophagosome assembly"/>
    <property type="evidence" value="ECO:0007669"/>
    <property type="project" value="TreeGrafter"/>
</dbReference>
<evidence type="ECO:0000256" key="5">
    <source>
        <dbReference type="ARBA" id="ARBA00022448"/>
    </source>
</evidence>
<name>A0A6A4X0Q8_AMPAM</name>
<feature type="region of interest" description="Disordered" evidence="12">
    <location>
        <begin position="186"/>
        <end position="212"/>
    </location>
</feature>